<dbReference type="Gene3D" id="1.10.357.10">
    <property type="entry name" value="Tetracycline Repressor, domain 2"/>
    <property type="match status" value="1"/>
</dbReference>
<accession>A0ABU1IZU7</accession>
<feature type="DNA-binding region" description="H-T-H motif" evidence="4">
    <location>
        <begin position="32"/>
        <end position="51"/>
    </location>
</feature>
<keyword evidence="1" id="KW-0805">Transcription regulation</keyword>
<comment type="caution">
    <text evidence="6">The sequence shown here is derived from an EMBL/GenBank/DDBJ whole genome shotgun (WGS) entry which is preliminary data.</text>
</comment>
<dbReference type="InterPro" id="IPR036271">
    <property type="entry name" value="Tet_transcr_reg_TetR-rel_C_sf"/>
</dbReference>
<dbReference type="Proteomes" id="UP001185028">
    <property type="component" value="Unassembled WGS sequence"/>
</dbReference>
<dbReference type="InterPro" id="IPR023772">
    <property type="entry name" value="DNA-bd_HTH_TetR-type_CS"/>
</dbReference>
<keyword evidence="2 4" id="KW-0238">DNA-binding</keyword>
<evidence type="ECO:0000259" key="5">
    <source>
        <dbReference type="PROSITE" id="PS50977"/>
    </source>
</evidence>
<dbReference type="Pfam" id="PF08360">
    <property type="entry name" value="TetR_C_5"/>
    <property type="match status" value="1"/>
</dbReference>
<dbReference type="PANTHER" id="PTHR47506:SF1">
    <property type="entry name" value="HTH-TYPE TRANSCRIPTIONAL REGULATOR YJDC"/>
    <property type="match status" value="1"/>
</dbReference>
<reference evidence="6 7" key="1">
    <citation type="submission" date="2023-07" db="EMBL/GenBank/DDBJ databases">
        <title>Genomic Encyclopedia of Type Strains, Phase IV (KMG-IV): sequencing the most valuable type-strain genomes for metagenomic binning, comparative biology and taxonomic classification.</title>
        <authorList>
            <person name="Goeker M."/>
        </authorList>
    </citation>
    <scope>NUCLEOTIDE SEQUENCE [LARGE SCALE GENOMIC DNA]</scope>
    <source>
        <strain evidence="6 7">DSM 22170</strain>
    </source>
</reference>
<evidence type="ECO:0000313" key="6">
    <source>
        <dbReference type="EMBL" id="MDR6244781.1"/>
    </source>
</evidence>
<dbReference type="Pfam" id="PF00440">
    <property type="entry name" value="TetR_N"/>
    <property type="match status" value="1"/>
</dbReference>
<name>A0ABU1IZU7_9BACL</name>
<evidence type="ECO:0000313" key="7">
    <source>
        <dbReference type="Proteomes" id="UP001185028"/>
    </source>
</evidence>
<feature type="domain" description="HTH tetR-type" evidence="5">
    <location>
        <begin position="9"/>
        <end position="69"/>
    </location>
</feature>
<organism evidence="6 7">
    <name type="scientific">Paenibacillus hunanensis</name>
    <dbReference type="NCBI Taxonomy" id="539262"/>
    <lineage>
        <taxon>Bacteria</taxon>
        <taxon>Bacillati</taxon>
        <taxon>Bacillota</taxon>
        <taxon>Bacilli</taxon>
        <taxon>Bacillales</taxon>
        <taxon>Paenibacillaceae</taxon>
        <taxon>Paenibacillus</taxon>
    </lineage>
</organism>
<dbReference type="PANTHER" id="PTHR47506">
    <property type="entry name" value="TRANSCRIPTIONAL REGULATORY PROTEIN"/>
    <property type="match status" value="1"/>
</dbReference>
<dbReference type="PROSITE" id="PS50977">
    <property type="entry name" value="HTH_TETR_2"/>
    <property type="match status" value="1"/>
</dbReference>
<dbReference type="EMBL" id="JAVDQH010000009">
    <property type="protein sequence ID" value="MDR6244781.1"/>
    <property type="molecule type" value="Genomic_DNA"/>
</dbReference>
<keyword evidence="7" id="KW-1185">Reference proteome</keyword>
<dbReference type="SUPFAM" id="SSF46689">
    <property type="entry name" value="Homeodomain-like"/>
    <property type="match status" value="1"/>
</dbReference>
<dbReference type="InterPro" id="IPR013571">
    <property type="entry name" value="Tscrpt_reg_QacR_C"/>
</dbReference>
<evidence type="ECO:0000256" key="3">
    <source>
        <dbReference type="ARBA" id="ARBA00023163"/>
    </source>
</evidence>
<proteinExistence type="predicted"/>
<gene>
    <name evidence="6" type="ORF">JOC58_002678</name>
</gene>
<keyword evidence="3" id="KW-0804">Transcription</keyword>
<dbReference type="InterPro" id="IPR001647">
    <property type="entry name" value="HTH_TetR"/>
</dbReference>
<evidence type="ECO:0000256" key="4">
    <source>
        <dbReference type="PROSITE-ProRule" id="PRU00335"/>
    </source>
</evidence>
<evidence type="ECO:0000256" key="1">
    <source>
        <dbReference type="ARBA" id="ARBA00023015"/>
    </source>
</evidence>
<dbReference type="RefSeq" id="WP_188776594.1">
    <property type="nucleotide sequence ID" value="NZ_BMMB01000007.1"/>
</dbReference>
<dbReference type="Gene3D" id="1.10.10.60">
    <property type="entry name" value="Homeodomain-like"/>
    <property type="match status" value="1"/>
</dbReference>
<evidence type="ECO:0000256" key="2">
    <source>
        <dbReference type="ARBA" id="ARBA00023125"/>
    </source>
</evidence>
<dbReference type="SUPFAM" id="SSF48498">
    <property type="entry name" value="Tetracyclin repressor-like, C-terminal domain"/>
    <property type="match status" value="1"/>
</dbReference>
<dbReference type="PROSITE" id="PS01081">
    <property type="entry name" value="HTH_TETR_1"/>
    <property type="match status" value="1"/>
</dbReference>
<dbReference type="InterPro" id="IPR009057">
    <property type="entry name" value="Homeodomain-like_sf"/>
</dbReference>
<dbReference type="PRINTS" id="PR00455">
    <property type="entry name" value="HTHTETR"/>
</dbReference>
<protein>
    <submittedName>
        <fullName evidence="6">AcrR family transcriptional regulator</fullName>
    </submittedName>
</protein>
<sequence>MNKKQAQSEQTRKKISDAARSLFVQKGYKATSIEDIVAATGSSKGNIYYHFKSKEGLFSYLLHEWDRDWLEKWQARLPSYATATAKMYGLAEQIVREDLNHPLTRAADEFFSNDEQKSEIEEKMNTMMQEHLLFNRQLIQEGVDGGEFSGEQIEQKALVLEGIIVGMSRVCRNQPLEQVLKHYQFAIDTFLHGIAAGPQQS</sequence>